<dbReference type="InterPro" id="IPR049360">
    <property type="entry name" value="T6SS_TssR-like_VWA"/>
</dbReference>
<dbReference type="Proteomes" id="UP000548326">
    <property type="component" value="Unassembled WGS sequence"/>
</dbReference>
<dbReference type="InterPro" id="IPR002035">
    <property type="entry name" value="VWF_A"/>
</dbReference>
<reference evidence="3 4" key="1">
    <citation type="submission" date="2020-08" db="EMBL/GenBank/DDBJ databases">
        <title>Genomic Encyclopedia of Type Strains, Phase IV (KMG-V): Genome sequencing to study the core and pangenomes of soil and plant-associated prokaryotes.</title>
        <authorList>
            <person name="Whitman W."/>
        </authorList>
    </citation>
    <scope>NUCLEOTIDE SEQUENCE [LARGE SCALE GENOMIC DNA]</scope>
    <source>
        <strain evidence="3 4">MP601</strain>
    </source>
</reference>
<comment type="caution">
    <text evidence="3">The sequence shown here is derived from an EMBL/GenBank/DDBJ whole genome shotgun (WGS) entry which is preliminary data.</text>
</comment>
<dbReference type="AlphaFoldDB" id="A0A841JFI1"/>
<dbReference type="RefSeq" id="WP_183588070.1">
    <property type="nucleotide sequence ID" value="NZ_JACHCA010000006.1"/>
</dbReference>
<evidence type="ECO:0000313" key="4">
    <source>
        <dbReference type="Proteomes" id="UP000548326"/>
    </source>
</evidence>
<sequence>MKNILIMLLLLSCFSVNAQSPVSISKKVVTLPAAFEKPNENTNIYNSDDKTGLPWIVFSDRDENYTYTSPGGTLIMKKLKFMDPFYVSEERNGYIKLIKYQPGMVQGRKLTNKKSSQSYGWISKSKVLLWQSAFINHGTYPSKYIAVISGKNPLLMPDFYYDKTDSLYVFTSPELERKKAKLALNNIVYVFKKSDDGKKMLVGSEGQLVADSASRSVYGWVTADALHNWGNRLYIGSAKNNITDADDSAATAINQAILVGAPPATSTYFKFDPLITSDEPVLRSLPVITGNALSPGDKLGTGLAVDVYDKSNNSILNVKGGHLKYLDYLNIRKNIHHINVVFVVDGGSTMRSYFSGITSTIQSFENIFNAHAKGNHMMYGGVVYRNAQDCPSGGINKMNFTTDYRELVKYFDKQASVTNGCGTTLQNQPVFEGINTALSLFKGHTNETNLIVLIGTTGSADYTADDIANEADQVAAADARLLAIQVFSDYNPIYNDFVIQARRIVSQSAIKLADLKKQRMITGEGLSNVQQFNTSLSDSISFYLDYPKNSMIQGAVVFPPKGVVKTNQAMRLSVDRLMRETDYDINTQVHALDSAFRLTGRENRYVQPGVIAQVSPAANDLGNDMPHNAFKYFINAQLPANVVSQHPGQLQYLLILNEQEYNQLTDILSLMIGENLQQDASDYRKKLFRNYVDIIRKRLNQKMSKGDIKNMSLGTYFKTVTGLPLPGKNSFLNTKVADLRGDMPQAQFEGYIKFLVHSSEQVKRSVLVNQHFTSNGKTYFYVTQANLQ</sequence>
<evidence type="ECO:0000259" key="2">
    <source>
        <dbReference type="PROSITE" id="PS50234"/>
    </source>
</evidence>
<name>A0A841JFI1_9SPHI</name>
<organism evidence="3 4">
    <name type="scientific">Mucilaginibacter lappiensis</name>
    <dbReference type="NCBI Taxonomy" id="354630"/>
    <lineage>
        <taxon>Bacteria</taxon>
        <taxon>Pseudomonadati</taxon>
        <taxon>Bacteroidota</taxon>
        <taxon>Sphingobacteriia</taxon>
        <taxon>Sphingobacteriales</taxon>
        <taxon>Sphingobacteriaceae</taxon>
        <taxon>Mucilaginibacter</taxon>
    </lineage>
</organism>
<gene>
    <name evidence="3" type="ORF">HDF22_002477</name>
</gene>
<dbReference type="InterPro" id="IPR036465">
    <property type="entry name" value="vWFA_dom_sf"/>
</dbReference>
<dbReference type="PROSITE" id="PS50234">
    <property type="entry name" value="VWFA"/>
    <property type="match status" value="1"/>
</dbReference>
<proteinExistence type="predicted"/>
<dbReference type="Pfam" id="PF20782">
    <property type="entry name" value="TssR_VWA"/>
    <property type="match status" value="1"/>
</dbReference>
<dbReference type="SUPFAM" id="SSF53300">
    <property type="entry name" value="vWA-like"/>
    <property type="match status" value="1"/>
</dbReference>
<accession>A0A841JFI1</accession>
<dbReference type="EMBL" id="JACHCA010000006">
    <property type="protein sequence ID" value="MBB6128356.1"/>
    <property type="molecule type" value="Genomic_DNA"/>
</dbReference>
<feature type="signal peptide" evidence="1">
    <location>
        <begin position="1"/>
        <end position="18"/>
    </location>
</feature>
<feature type="domain" description="VWFA" evidence="2">
    <location>
        <begin position="339"/>
        <end position="540"/>
    </location>
</feature>
<evidence type="ECO:0000256" key="1">
    <source>
        <dbReference type="SAM" id="SignalP"/>
    </source>
</evidence>
<dbReference type="InterPro" id="IPR049359">
    <property type="entry name" value="T6SS_TssR-like_dom_2"/>
</dbReference>
<dbReference type="InterPro" id="IPR049358">
    <property type="entry name" value="T6SS_TssR-like_C"/>
</dbReference>
<protein>
    <recommendedName>
        <fullName evidence="2">VWFA domain-containing protein</fullName>
    </recommendedName>
</protein>
<evidence type="ECO:0000313" key="3">
    <source>
        <dbReference type="EMBL" id="MBB6128356.1"/>
    </source>
</evidence>
<dbReference type="Pfam" id="PF20780">
    <property type="entry name" value="TssR_M"/>
    <property type="match status" value="1"/>
</dbReference>
<keyword evidence="1" id="KW-0732">Signal</keyword>
<feature type="chain" id="PRO_5032549232" description="VWFA domain-containing protein" evidence="1">
    <location>
        <begin position="19"/>
        <end position="788"/>
    </location>
</feature>
<dbReference type="InterPro" id="IPR040530">
    <property type="entry name" value="T6SS_TssR-like_N"/>
</dbReference>
<dbReference type="Pfam" id="PF17643">
    <property type="entry name" value="TssR"/>
    <property type="match status" value="1"/>
</dbReference>
<dbReference type="Gene3D" id="3.40.50.410">
    <property type="entry name" value="von Willebrand factor, type A domain"/>
    <property type="match status" value="1"/>
</dbReference>
<dbReference type="Pfam" id="PF20781">
    <property type="entry name" value="TssR_C"/>
    <property type="match status" value="1"/>
</dbReference>